<dbReference type="AlphaFoldDB" id="C5L945"/>
<feature type="region of interest" description="Disordered" evidence="1">
    <location>
        <begin position="1"/>
        <end position="30"/>
    </location>
</feature>
<keyword evidence="3" id="KW-1185">Reference proteome</keyword>
<dbReference type="Proteomes" id="UP000007800">
    <property type="component" value="Unassembled WGS sequence"/>
</dbReference>
<dbReference type="RefSeq" id="XP_002774942.1">
    <property type="nucleotide sequence ID" value="XM_002774896.1"/>
</dbReference>
<evidence type="ECO:0000256" key="1">
    <source>
        <dbReference type="SAM" id="MobiDB-lite"/>
    </source>
</evidence>
<protein>
    <submittedName>
        <fullName evidence="2">Uncharacterized protein</fullName>
    </submittedName>
</protein>
<accession>C5L945</accession>
<gene>
    <name evidence="2" type="ORF">Pmar_PMAR003981</name>
</gene>
<dbReference type="EMBL" id="GG680347">
    <property type="protein sequence ID" value="EER06758.1"/>
    <property type="molecule type" value="Genomic_DNA"/>
</dbReference>
<proteinExistence type="predicted"/>
<evidence type="ECO:0000313" key="3">
    <source>
        <dbReference type="Proteomes" id="UP000007800"/>
    </source>
</evidence>
<dbReference type="GeneID" id="9056623"/>
<sequence length="105" mass="12521">MAENERHLRLEGQRHSKEKSDLRHSLAQKENKRARYEELWRRSLRLLLDNKKDYLLGLYFHAWSKYASSQNGDREIGRLNAVVFSQSRKGESWTVEDTARIHRAP</sequence>
<evidence type="ECO:0000313" key="2">
    <source>
        <dbReference type="EMBL" id="EER06758.1"/>
    </source>
</evidence>
<organism evidence="3">
    <name type="scientific">Perkinsus marinus (strain ATCC 50983 / TXsc)</name>
    <dbReference type="NCBI Taxonomy" id="423536"/>
    <lineage>
        <taxon>Eukaryota</taxon>
        <taxon>Sar</taxon>
        <taxon>Alveolata</taxon>
        <taxon>Perkinsozoa</taxon>
        <taxon>Perkinsea</taxon>
        <taxon>Perkinsida</taxon>
        <taxon>Perkinsidae</taxon>
        <taxon>Perkinsus</taxon>
    </lineage>
</organism>
<reference evidence="2 3" key="1">
    <citation type="submission" date="2008-07" db="EMBL/GenBank/DDBJ databases">
        <authorList>
            <person name="El-Sayed N."/>
            <person name="Caler E."/>
            <person name="Inman J."/>
            <person name="Amedeo P."/>
            <person name="Hass B."/>
            <person name="Wortman J."/>
        </authorList>
    </citation>
    <scope>NUCLEOTIDE SEQUENCE [LARGE SCALE GENOMIC DNA]</scope>
    <source>
        <strain evidence="3">ATCC 50983 / TXsc</strain>
    </source>
</reference>
<dbReference type="InParanoid" id="C5L945"/>
<name>C5L945_PERM5</name>